<comment type="caution">
    <text evidence="1">The sequence shown here is derived from an EMBL/GenBank/DDBJ whole genome shotgun (WGS) entry which is preliminary data.</text>
</comment>
<dbReference type="Gene3D" id="1.25.40.10">
    <property type="entry name" value="Tetratricopeptide repeat domain"/>
    <property type="match status" value="1"/>
</dbReference>
<organism evidence="1 2">
    <name type="scientific">Perilla frutescens var. hirtella</name>
    <name type="common">Perilla citriodora</name>
    <name type="synonym">Perilla setoyensis</name>
    <dbReference type="NCBI Taxonomy" id="608512"/>
    <lineage>
        <taxon>Eukaryota</taxon>
        <taxon>Viridiplantae</taxon>
        <taxon>Streptophyta</taxon>
        <taxon>Embryophyta</taxon>
        <taxon>Tracheophyta</taxon>
        <taxon>Spermatophyta</taxon>
        <taxon>Magnoliopsida</taxon>
        <taxon>eudicotyledons</taxon>
        <taxon>Gunneridae</taxon>
        <taxon>Pentapetalae</taxon>
        <taxon>asterids</taxon>
        <taxon>lamiids</taxon>
        <taxon>Lamiales</taxon>
        <taxon>Lamiaceae</taxon>
        <taxon>Nepetoideae</taxon>
        <taxon>Elsholtzieae</taxon>
        <taxon>Perilla</taxon>
    </lineage>
</organism>
<keyword evidence="2" id="KW-1185">Reference proteome</keyword>
<dbReference type="AlphaFoldDB" id="A0AAD4J8S2"/>
<sequence length="238" mass="26486">MLLRSSSTPMLHEAEIFLQITPKSRPFSISASFSSLNHDHTNKFSRNLSESDLTMRGSSTTRCSCMHDRFLVPLEVEEEEEEEEEEDDGEAVMGCVVGDVAVGGGSGGRGGGDGDDGGYGWCWDANNGKNGMDLHYEKMIEANPGNSMLLSNYATFLKEFRGDMVKAEEYCGRAILANPNDGNILSLYADLIWHTYEDANRAQIYFDRAVKAAPENSYVMASYARFLWDAEDEIEEQQ</sequence>
<proteinExistence type="predicted"/>
<dbReference type="EMBL" id="SDAM02000109">
    <property type="protein sequence ID" value="KAH6829288.1"/>
    <property type="molecule type" value="Genomic_DNA"/>
</dbReference>
<accession>A0AAD4J8S2</accession>
<name>A0AAD4J8S2_PERFH</name>
<dbReference type="PANTHER" id="PTHR26312">
    <property type="entry name" value="TETRATRICOPEPTIDE REPEAT PROTEIN 5"/>
    <property type="match status" value="1"/>
</dbReference>
<gene>
    <name evidence="1" type="ORF">C2S53_011381</name>
</gene>
<evidence type="ECO:0000313" key="1">
    <source>
        <dbReference type="EMBL" id="KAH6829288.1"/>
    </source>
</evidence>
<evidence type="ECO:0000313" key="2">
    <source>
        <dbReference type="Proteomes" id="UP001190926"/>
    </source>
</evidence>
<dbReference type="Proteomes" id="UP001190926">
    <property type="component" value="Unassembled WGS sequence"/>
</dbReference>
<dbReference type="PANTHER" id="PTHR26312:SF227">
    <property type="entry name" value="TETRATRICOPEPTIDE REPEAT (TPR)-LIKE SUPERFAMILY PROTEIN"/>
    <property type="match status" value="1"/>
</dbReference>
<dbReference type="InterPro" id="IPR011990">
    <property type="entry name" value="TPR-like_helical_dom_sf"/>
</dbReference>
<dbReference type="SUPFAM" id="SSF48452">
    <property type="entry name" value="TPR-like"/>
    <property type="match status" value="1"/>
</dbReference>
<protein>
    <submittedName>
        <fullName evidence="1">Tetratricopeptide repeat superfamily protein</fullName>
    </submittedName>
</protein>
<reference evidence="1 2" key="1">
    <citation type="journal article" date="2021" name="Nat. Commun.">
        <title>Incipient diploidization of the medicinal plant Perilla within 10,000 years.</title>
        <authorList>
            <person name="Zhang Y."/>
            <person name="Shen Q."/>
            <person name="Leng L."/>
            <person name="Zhang D."/>
            <person name="Chen S."/>
            <person name="Shi Y."/>
            <person name="Ning Z."/>
            <person name="Chen S."/>
        </authorList>
    </citation>
    <scope>NUCLEOTIDE SEQUENCE [LARGE SCALE GENOMIC DNA]</scope>
    <source>
        <strain evidence="2">cv. PC099</strain>
    </source>
</reference>